<dbReference type="PANTHER" id="PTHR18952:SF208">
    <property type="entry name" value="CARBONIC ANHYDRASE XA-RELATED"/>
    <property type="match status" value="1"/>
</dbReference>
<evidence type="ECO:0000256" key="3">
    <source>
        <dbReference type="ARBA" id="ARBA00022525"/>
    </source>
</evidence>
<dbReference type="GO" id="GO:0004089">
    <property type="term" value="F:carbonate dehydratase activity"/>
    <property type="evidence" value="ECO:0007669"/>
    <property type="project" value="UniProtKB-UniRule"/>
</dbReference>
<dbReference type="GO" id="GO:0005576">
    <property type="term" value="C:extracellular region"/>
    <property type="evidence" value="ECO:0007669"/>
    <property type="project" value="UniProtKB-SubCell"/>
</dbReference>
<evidence type="ECO:0000256" key="2">
    <source>
        <dbReference type="ARBA" id="ARBA00010718"/>
    </source>
</evidence>
<sequence>MKVSCSNWVQLLFIVIQRFFDLGRCEKWEHWWGYDGISGPSRWGMNPEWTICKNGKHQSPIDIKPETLLFDHHLKYVQIDLTHVNGQLVNTGNDVTFWVSEENHHHINISSGPLSYLYRLSQIKLHYSYDKDNGSEHTVANKHFSGEIHFIAYNVELYKNYEEASIGPKGLAILSVFLLVNDEAEMNRAFSTFENKLIEIKVGNWSTGAGGKRIMTAIHYFSIEDLLPKTDHYMTYSGSLTQPGCQETVTWIIFNKPIQIPSIQLKNLLEKSTPDWLQANRRPIMPLNHRTVRTNINFKGKRKTSTLCWRHFSENEPYSLVYVTYRFRIMVHSQYSIIEDLKQPSALLLDM</sequence>
<evidence type="ECO:0000256" key="5">
    <source>
        <dbReference type="ARBA" id="ARBA00022833"/>
    </source>
</evidence>
<dbReference type="InterPro" id="IPR018338">
    <property type="entry name" value="Carbonic_anhydrase_a-class_CS"/>
</dbReference>
<name>A0ABD3X632_SINWO</name>
<evidence type="ECO:0000256" key="6">
    <source>
        <dbReference type="RuleBase" id="RU367011"/>
    </source>
</evidence>
<keyword evidence="6" id="KW-0456">Lyase</keyword>
<feature type="domain" description="Alpha-carbonic anhydrase" evidence="7">
    <location>
        <begin position="30"/>
        <end position="296"/>
    </location>
</feature>
<protein>
    <recommendedName>
        <fullName evidence="6">Carbonic anhydrase</fullName>
        <ecNumber evidence="6">4.2.1.1</ecNumber>
    </recommendedName>
</protein>
<evidence type="ECO:0000256" key="1">
    <source>
        <dbReference type="ARBA" id="ARBA00004613"/>
    </source>
</evidence>
<keyword evidence="6" id="KW-0732">Signal</keyword>
<dbReference type="EMBL" id="JBJQND010000004">
    <property type="protein sequence ID" value="KAL3880330.1"/>
    <property type="molecule type" value="Genomic_DNA"/>
</dbReference>
<keyword evidence="5 6" id="KW-0862">Zinc</keyword>
<feature type="chain" id="PRO_5044525962" description="Carbonic anhydrase" evidence="6">
    <location>
        <begin position="26"/>
        <end position="351"/>
    </location>
</feature>
<dbReference type="InterPro" id="IPR001148">
    <property type="entry name" value="CA_dom"/>
</dbReference>
<dbReference type="InterPro" id="IPR036398">
    <property type="entry name" value="CA_dom_sf"/>
</dbReference>
<dbReference type="Pfam" id="PF00194">
    <property type="entry name" value="Carb_anhydrase"/>
    <property type="match status" value="1"/>
</dbReference>
<accession>A0ABD3X632</accession>
<evidence type="ECO:0000256" key="4">
    <source>
        <dbReference type="ARBA" id="ARBA00022723"/>
    </source>
</evidence>
<comment type="caution">
    <text evidence="8">The sequence shown here is derived from an EMBL/GenBank/DDBJ whole genome shotgun (WGS) entry which is preliminary data.</text>
</comment>
<dbReference type="PANTHER" id="PTHR18952">
    <property type="entry name" value="CARBONIC ANHYDRASE"/>
    <property type="match status" value="1"/>
</dbReference>
<comment type="subcellular location">
    <subcellularLocation>
        <location evidence="1">Secreted</location>
    </subcellularLocation>
</comment>
<dbReference type="Proteomes" id="UP001634394">
    <property type="component" value="Unassembled WGS sequence"/>
</dbReference>
<dbReference type="AlphaFoldDB" id="A0ABD3X632"/>
<organism evidence="8 9">
    <name type="scientific">Sinanodonta woodiana</name>
    <name type="common">Chinese pond mussel</name>
    <name type="synonym">Anodonta woodiana</name>
    <dbReference type="NCBI Taxonomy" id="1069815"/>
    <lineage>
        <taxon>Eukaryota</taxon>
        <taxon>Metazoa</taxon>
        <taxon>Spiralia</taxon>
        <taxon>Lophotrochozoa</taxon>
        <taxon>Mollusca</taxon>
        <taxon>Bivalvia</taxon>
        <taxon>Autobranchia</taxon>
        <taxon>Heteroconchia</taxon>
        <taxon>Palaeoheterodonta</taxon>
        <taxon>Unionida</taxon>
        <taxon>Unionoidea</taxon>
        <taxon>Unionidae</taxon>
        <taxon>Unioninae</taxon>
        <taxon>Sinanodonta</taxon>
    </lineage>
</organism>
<gene>
    <name evidence="8" type="ORF">ACJMK2_032578</name>
</gene>
<evidence type="ECO:0000259" key="7">
    <source>
        <dbReference type="PROSITE" id="PS51144"/>
    </source>
</evidence>
<dbReference type="InterPro" id="IPR023561">
    <property type="entry name" value="Carbonic_anhydrase_a-class"/>
</dbReference>
<dbReference type="PROSITE" id="PS00162">
    <property type="entry name" value="ALPHA_CA_1"/>
    <property type="match status" value="1"/>
</dbReference>
<keyword evidence="4 6" id="KW-0479">Metal-binding</keyword>
<keyword evidence="3" id="KW-0964">Secreted</keyword>
<comment type="function">
    <text evidence="6">Reversible hydration of carbon dioxide.</text>
</comment>
<feature type="signal peptide" evidence="6">
    <location>
        <begin position="1"/>
        <end position="25"/>
    </location>
</feature>
<reference evidence="8 9" key="1">
    <citation type="submission" date="2024-11" db="EMBL/GenBank/DDBJ databases">
        <title>Chromosome-level genome assembly of the freshwater bivalve Anodonta woodiana.</title>
        <authorList>
            <person name="Chen X."/>
        </authorList>
    </citation>
    <scope>NUCLEOTIDE SEQUENCE [LARGE SCALE GENOMIC DNA]</scope>
    <source>
        <strain evidence="8">MN2024</strain>
        <tissue evidence="8">Gills</tissue>
    </source>
</reference>
<dbReference type="SUPFAM" id="SSF51069">
    <property type="entry name" value="Carbonic anhydrase"/>
    <property type="match status" value="1"/>
</dbReference>
<evidence type="ECO:0000313" key="8">
    <source>
        <dbReference type="EMBL" id="KAL3880330.1"/>
    </source>
</evidence>
<comment type="catalytic activity">
    <reaction evidence="6">
        <text>hydrogencarbonate + H(+) = CO2 + H2O</text>
        <dbReference type="Rhea" id="RHEA:10748"/>
        <dbReference type="ChEBI" id="CHEBI:15377"/>
        <dbReference type="ChEBI" id="CHEBI:15378"/>
        <dbReference type="ChEBI" id="CHEBI:16526"/>
        <dbReference type="ChEBI" id="CHEBI:17544"/>
        <dbReference type="EC" id="4.2.1.1"/>
    </reaction>
</comment>
<dbReference type="GO" id="GO:0008270">
    <property type="term" value="F:zinc ion binding"/>
    <property type="evidence" value="ECO:0007669"/>
    <property type="project" value="UniProtKB-UniRule"/>
</dbReference>
<proteinExistence type="inferred from homology"/>
<dbReference type="Gene3D" id="3.10.200.10">
    <property type="entry name" value="Alpha carbonic anhydrase"/>
    <property type="match status" value="1"/>
</dbReference>
<evidence type="ECO:0000313" key="9">
    <source>
        <dbReference type="Proteomes" id="UP001634394"/>
    </source>
</evidence>
<comment type="similarity">
    <text evidence="2 6">Belongs to the alpha-carbonic anhydrase family.</text>
</comment>
<dbReference type="PROSITE" id="PS51144">
    <property type="entry name" value="ALPHA_CA_2"/>
    <property type="match status" value="1"/>
</dbReference>
<dbReference type="EC" id="4.2.1.1" evidence="6"/>
<comment type="cofactor">
    <cofactor evidence="6">
        <name>Zn(2+)</name>
        <dbReference type="ChEBI" id="CHEBI:29105"/>
    </cofactor>
</comment>
<dbReference type="SMART" id="SM01057">
    <property type="entry name" value="Carb_anhydrase"/>
    <property type="match status" value="1"/>
</dbReference>
<keyword evidence="9" id="KW-1185">Reference proteome</keyword>